<dbReference type="WBParaSite" id="DME_0000475001-mRNA-1">
    <property type="protein sequence ID" value="DME_0000475001-mRNA-1"/>
    <property type="gene ID" value="DME_0000475001"/>
</dbReference>
<evidence type="ECO:0000259" key="4">
    <source>
        <dbReference type="PROSITE" id="PS50014"/>
    </source>
</evidence>
<reference evidence="8" key="1">
    <citation type="submission" date="2017-02" db="UniProtKB">
        <authorList>
            <consortium name="WormBaseParasite"/>
        </authorList>
    </citation>
    <scope>IDENTIFICATION</scope>
</reference>
<dbReference type="PRINTS" id="PR00503">
    <property type="entry name" value="BROMODOMAIN"/>
</dbReference>
<proteinExistence type="predicted"/>
<dbReference type="EMBL" id="UYYG01001170">
    <property type="protein sequence ID" value="VDN58660.1"/>
    <property type="molecule type" value="Genomic_DNA"/>
</dbReference>
<dbReference type="GO" id="GO:0006338">
    <property type="term" value="P:chromatin remodeling"/>
    <property type="evidence" value="ECO:0007669"/>
    <property type="project" value="TreeGrafter"/>
</dbReference>
<dbReference type="GO" id="GO:0000785">
    <property type="term" value="C:chromatin"/>
    <property type="evidence" value="ECO:0007669"/>
    <property type="project" value="TreeGrafter"/>
</dbReference>
<evidence type="ECO:0000313" key="6">
    <source>
        <dbReference type="Proteomes" id="UP000038040"/>
    </source>
</evidence>
<gene>
    <name evidence="5" type="ORF">DME_LOCUS8633</name>
</gene>
<dbReference type="AlphaFoldDB" id="A0A0N4UBY9"/>
<evidence type="ECO:0000256" key="1">
    <source>
        <dbReference type="ARBA" id="ARBA00023117"/>
    </source>
</evidence>
<accession>A0A0N4UBY9</accession>
<keyword evidence="7" id="KW-1185">Reference proteome</keyword>
<feature type="region of interest" description="Disordered" evidence="3">
    <location>
        <begin position="78"/>
        <end position="132"/>
    </location>
</feature>
<evidence type="ECO:0000313" key="5">
    <source>
        <dbReference type="EMBL" id="VDN58660.1"/>
    </source>
</evidence>
<dbReference type="InterPro" id="IPR050935">
    <property type="entry name" value="Bromo_chromatin_reader"/>
</dbReference>
<dbReference type="SUPFAM" id="SSF47370">
    <property type="entry name" value="Bromodomain"/>
    <property type="match status" value="1"/>
</dbReference>
<organism evidence="6 8">
    <name type="scientific">Dracunculus medinensis</name>
    <name type="common">Guinea worm</name>
    <dbReference type="NCBI Taxonomy" id="318479"/>
    <lineage>
        <taxon>Eukaryota</taxon>
        <taxon>Metazoa</taxon>
        <taxon>Ecdysozoa</taxon>
        <taxon>Nematoda</taxon>
        <taxon>Chromadorea</taxon>
        <taxon>Rhabditida</taxon>
        <taxon>Spirurina</taxon>
        <taxon>Dracunculoidea</taxon>
        <taxon>Dracunculidae</taxon>
        <taxon>Dracunculus</taxon>
    </lineage>
</organism>
<dbReference type="InterPro" id="IPR036427">
    <property type="entry name" value="Bromodomain-like_sf"/>
</dbReference>
<dbReference type="GO" id="GO:0005634">
    <property type="term" value="C:nucleus"/>
    <property type="evidence" value="ECO:0007669"/>
    <property type="project" value="TreeGrafter"/>
</dbReference>
<name>A0A0N4UBY9_DRAME</name>
<evidence type="ECO:0000256" key="2">
    <source>
        <dbReference type="PROSITE-ProRule" id="PRU00035"/>
    </source>
</evidence>
<sequence>MHEGNRFKTLRHLCKCRRDLVAIATANHIRDTRCNGFGRFAIAFECRQSMKTMSAPIATSTANEATASMVGIIASEEVNDDKNVNNTTGDTMNGEETSSQAEESTQKPWATPRQEPVNGIVQPPVIPPVGKPTRHTNQLDFMLKEVLKPAMRHKHAWPFLKPVNAVQLKLPRMIVHGPNYELIYFFLNFQNFNLDNKERAVHFSSELQIPQDYHKVIKRPMDMHTIENRLKNRYYCSAKDCMELSGYLSTAMFCGSSLNANVLIQLSSALMY</sequence>
<evidence type="ECO:0000256" key="3">
    <source>
        <dbReference type="SAM" id="MobiDB-lite"/>
    </source>
</evidence>
<dbReference type="Proteomes" id="UP000038040">
    <property type="component" value="Unplaced"/>
</dbReference>
<dbReference type="InterPro" id="IPR001487">
    <property type="entry name" value="Bromodomain"/>
</dbReference>
<dbReference type="OrthoDB" id="21449at2759"/>
<dbReference type="PANTHER" id="PTHR22880:SF225">
    <property type="entry name" value="BROMODOMAIN-CONTAINING PROTEIN BET-1-RELATED"/>
    <property type="match status" value="1"/>
</dbReference>
<dbReference type="Pfam" id="PF00439">
    <property type="entry name" value="Bromodomain"/>
    <property type="match status" value="1"/>
</dbReference>
<dbReference type="PROSITE" id="PS50014">
    <property type="entry name" value="BROMODOMAIN_2"/>
    <property type="match status" value="1"/>
</dbReference>
<evidence type="ECO:0000313" key="7">
    <source>
        <dbReference type="Proteomes" id="UP000274756"/>
    </source>
</evidence>
<reference evidence="5 7" key="2">
    <citation type="submission" date="2018-11" db="EMBL/GenBank/DDBJ databases">
        <authorList>
            <consortium name="Pathogen Informatics"/>
        </authorList>
    </citation>
    <scope>NUCLEOTIDE SEQUENCE [LARGE SCALE GENOMIC DNA]</scope>
</reference>
<dbReference type="Gene3D" id="1.20.920.10">
    <property type="entry name" value="Bromodomain-like"/>
    <property type="match status" value="1"/>
</dbReference>
<dbReference type="GO" id="GO:0006355">
    <property type="term" value="P:regulation of DNA-templated transcription"/>
    <property type="evidence" value="ECO:0007669"/>
    <property type="project" value="TreeGrafter"/>
</dbReference>
<evidence type="ECO:0000313" key="8">
    <source>
        <dbReference type="WBParaSite" id="DME_0000475001-mRNA-1"/>
    </source>
</evidence>
<feature type="domain" description="Bromo" evidence="4">
    <location>
        <begin position="212"/>
        <end position="272"/>
    </location>
</feature>
<protein>
    <submittedName>
        <fullName evidence="8">Bromo domain-containing protein</fullName>
    </submittedName>
</protein>
<dbReference type="PANTHER" id="PTHR22880">
    <property type="entry name" value="FALZ-RELATED BROMODOMAIN-CONTAINING PROTEINS"/>
    <property type="match status" value="1"/>
</dbReference>
<dbReference type="STRING" id="318479.A0A0N4UBY9"/>
<keyword evidence="1 2" id="KW-0103">Bromodomain</keyword>
<dbReference type="Proteomes" id="UP000274756">
    <property type="component" value="Unassembled WGS sequence"/>
</dbReference>